<dbReference type="PANTHER" id="PTHR35006:SF1">
    <property type="entry name" value="BLL2941 PROTEIN"/>
    <property type="match status" value="1"/>
</dbReference>
<evidence type="ECO:0000259" key="1">
    <source>
        <dbReference type="PROSITE" id="PS51819"/>
    </source>
</evidence>
<dbReference type="PROSITE" id="PS51819">
    <property type="entry name" value="VOC"/>
    <property type="match status" value="1"/>
</dbReference>
<dbReference type="InterPro" id="IPR037523">
    <property type="entry name" value="VOC_core"/>
</dbReference>
<accession>A0A147HUJ8</accession>
<evidence type="ECO:0000313" key="3">
    <source>
        <dbReference type="Proteomes" id="UP000072867"/>
    </source>
</evidence>
<feature type="domain" description="VOC" evidence="1">
    <location>
        <begin position="1"/>
        <end position="123"/>
    </location>
</feature>
<gene>
    <name evidence="2" type="ORF">NS319_13460</name>
</gene>
<sequence length="131" mass="13417">MYTHVMVGSNDLVRSKAFYDALFGALGGQPGMQAGERLLYRHNGAAFMVTRPIDGQAATFANGGTIGLGAADPAQLDAAHAAGVANGGTAIEAPVGERQTPMGPAYLGYLRDPDGNKLCLGCRMPVPAPTA</sequence>
<proteinExistence type="predicted"/>
<dbReference type="EMBL" id="LDTD01000099">
    <property type="protein sequence ID" value="KTT68531.1"/>
    <property type="molecule type" value="Genomic_DNA"/>
</dbReference>
<dbReference type="PATRIC" id="fig|33051.3.peg.4085"/>
<dbReference type="SUPFAM" id="SSF54593">
    <property type="entry name" value="Glyoxalase/Bleomycin resistance protein/Dihydroxybiphenyl dioxygenase"/>
    <property type="match status" value="1"/>
</dbReference>
<evidence type="ECO:0000313" key="2">
    <source>
        <dbReference type="EMBL" id="KTT68531.1"/>
    </source>
</evidence>
<protein>
    <submittedName>
        <fullName evidence="2">Glyoxalase</fullName>
    </submittedName>
</protein>
<comment type="caution">
    <text evidence="2">The sequence shown here is derived from an EMBL/GenBank/DDBJ whole genome shotgun (WGS) entry which is preliminary data.</text>
</comment>
<name>A0A147HUJ8_9SPHN</name>
<dbReference type="Proteomes" id="UP000072867">
    <property type="component" value="Unassembled WGS sequence"/>
</dbReference>
<dbReference type="RefSeq" id="WP_058734060.1">
    <property type="nucleotide sequence ID" value="NZ_LDTD01000099.1"/>
</dbReference>
<dbReference type="AlphaFoldDB" id="A0A147HUJ8"/>
<dbReference type="PANTHER" id="PTHR35006">
    <property type="entry name" value="GLYOXALASE FAMILY PROTEIN (AFU_ORTHOLOGUE AFUA_5G14830)"/>
    <property type="match status" value="1"/>
</dbReference>
<organism evidence="2 3">
    <name type="scientific">Sphingomonas sanguinis</name>
    <dbReference type="NCBI Taxonomy" id="33051"/>
    <lineage>
        <taxon>Bacteria</taxon>
        <taxon>Pseudomonadati</taxon>
        <taxon>Pseudomonadota</taxon>
        <taxon>Alphaproteobacteria</taxon>
        <taxon>Sphingomonadales</taxon>
        <taxon>Sphingomonadaceae</taxon>
        <taxon>Sphingomonas</taxon>
    </lineage>
</organism>
<reference evidence="2 3" key="1">
    <citation type="journal article" date="2016" name="Front. Microbiol.">
        <title>Genomic Resource of Rice Seed Associated Bacteria.</title>
        <authorList>
            <person name="Midha S."/>
            <person name="Bansal K."/>
            <person name="Sharma S."/>
            <person name="Kumar N."/>
            <person name="Patil P.P."/>
            <person name="Chaudhry V."/>
            <person name="Patil P.B."/>
        </authorList>
    </citation>
    <scope>NUCLEOTIDE SEQUENCE [LARGE SCALE GENOMIC DNA]</scope>
    <source>
        <strain evidence="2 3">NS319</strain>
    </source>
</reference>
<dbReference type="Gene3D" id="3.10.180.10">
    <property type="entry name" value="2,3-Dihydroxybiphenyl 1,2-Dioxygenase, domain 1"/>
    <property type="match status" value="1"/>
</dbReference>
<dbReference type="InterPro" id="IPR029068">
    <property type="entry name" value="Glyas_Bleomycin-R_OHBP_Dase"/>
</dbReference>
<dbReference type="CDD" id="cd07262">
    <property type="entry name" value="VOC_like"/>
    <property type="match status" value="1"/>
</dbReference>
<dbReference type="STRING" id="33051.SB4_17865"/>